<feature type="transmembrane region" description="Helical" evidence="9">
    <location>
        <begin position="92"/>
        <end position="115"/>
    </location>
</feature>
<dbReference type="GeneID" id="91094780"/>
<dbReference type="PANTHER" id="PTHR13121">
    <property type="entry name" value="GPI TRANSAMIDASE COMPONENT PIG-U"/>
    <property type="match status" value="1"/>
</dbReference>
<feature type="transmembrane region" description="Helical" evidence="9">
    <location>
        <begin position="266"/>
        <end position="288"/>
    </location>
</feature>
<evidence type="ECO:0000256" key="5">
    <source>
        <dbReference type="ARBA" id="ARBA00022692"/>
    </source>
</evidence>
<dbReference type="RefSeq" id="XP_066075955.1">
    <property type="nucleotide sequence ID" value="XM_066219858.1"/>
</dbReference>
<evidence type="ECO:0000256" key="7">
    <source>
        <dbReference type="ARBA" id="ARBA00022989"/>
    </source>
</evidence>
<comment type="pathway">
    <text evidence="2">Glycolipid biosynthesis; glycosylphosphatidylinositol-anchor biosynthesis.</text>
</comment>
<feature type="transmembrane region" description="Helical" evidence="9">
    <location>
        <begin position="367"/>
        <end position="389"/>
    </location>
</feature>
<keyword evidence="5 9" id="KW-0812">Transmembrane</keyword>
<dbReference type="Pfam" id="PF06728">
    <property type="entry name" value="PIG-U"/>
    <property type="match status" value="1"/>
</dbReference>
<feature type="transmembrane region" description="Helical" evidence="9">
    <location>
        <begin position="209"/>
        <end position="230"/>
    </location>
</feature>
<evidence type="ECO:0000256" key="2">
    <source>
        <dbReference type="ARBA" id="ARBA00004687"/>
    </source>
</evidence>
<organism evidence="10 11">
    <name type="scientific">Kwoniella dendrophila CBS 6074</name>
    <dbReference type="NCBI Taxonomy" id="1295534"/>
    <lineage>
        <taxon>Eukaryota</taxon>
        <taxon>Fungi</taxon>
        <taxon>Dikarya</taxon>
        <taxon>Basidiomycota</taxon>
        <taxon>Agaricomycotina</taxon>
        <taxon>Tremellomycetes</taxon>
        <taxon>Tremellales</taxon>
        <taxon>Cryptococcaceae</taxon>
        <taxon>Kwoniella</taxon>
    </lineage>
</organism>
<dbReference type="InterPro" id="IPR009600">
    <property type="entry name" value="PIG-U"/>
</dbReference>
<accession>A0AAX4JV31</accession>
<dbReference type="PANTHER" id="PTHR13121:SF0">
    <property type="entry name" value="PHOSPHATIDYLINOSITOL GLYCAN ANCHOR BIOSYNTHESIS CLASS U PROTEIN"/>
    <property type="match status" value="1"/>
</dbReference>
<dbReference type="EMBL" id="CP144102">
    <property type="protein sequence ID" value="WWC89192.1"/>
    <property type="molecule type" value="Genomic_DNA"/>
</dbReference>
<keyword evidence="11" id="KW-1185">Reference proteome</keyword>
<reference evidence="10 11" key="1">
    <citation type="submission" date="2024-01" db="EMBL/GenBank/DDBJ databases">
        <title>Comparative genomics of Cryptococcus and Kwoniella reveals pathogenesis evolution and contrasting modes of karyotype evolution via chromosome fusion or intercentromeric recombination.</title>
        <authorList>
            <person name="Coelho M.A."/>
            <person name="David-Palma M."/>
            <person name="Shea T."/>
            <person name="Bowers K."/>
            <person name="McGinley-Smith S."/>
            <person name="Mohammad A.W."/>
            <person name="Gnirke A."/>
            <person name="Yurkov A.M."/>
            <person name="Nowrousian M."/>
            <person name="Sun S."/>
            <person name="Cuomo C.A."/>
            <person name="Heitman J."/>
        </authorList>
    </citation>
    <scope>NUCLEOTIDE SEQUENCE [LARGE SCALE GENOMIC DNA]</scope>
    <source>
        <strain evidence="10 11">CBS 6074</strain>
    </source>
</reference>
<name>A0AAX4JV31_9TREE</name>
<comment type="similarity">
    <text evidence="3">Belongs to the PIGU family.</text>
</comment>
<evidence type="ECO:0000256" key="4">
    <source>
        <dbReference type="ARBA" id="ARBA00022502"/>
    </source>
</evidence>
<protein>
    <recommendedName>
        <fullName evidence="12">Phosphatidylinositol glycan, class U</fullName>
    </recommendedName>
</protein>
<feature type="transmembrane region" description="Helical" evidence="9">
    <location>
        <begin position="295"/>
        <end position="311"/>
    </location>
</feature>
<sequence>MDEGKAWTSSQSTHLVVAAGAAARLALFLAAPALCHALERRPELSTPLTSIRNLREGVFIYERGTNPYDGGVFYHSPVYLAFFTYILPVSSYLLTALLWTFADIASSIALIRIWQTRAKFQSRKREFLVAGLFLFNPYTILSCLARSTVSLDNAILIGAIATTAIGHSLPATCLLAIASHSSLYPLLLLPPLVMLLTKESPIAQKSTSVFHVTIQYIALHAAISGLNWILADRSWIAQTWGVIINVTDLTPNVGMWWYFFTEMFDHFRTFFLGVFQLHNLIYVVPICLRFSDDPLFATVILVGIFGTWKSYPNLGDMALWAGLLGCFPEVISNLRHPLFTLTVHLYTSILLPLLHSLWLLTGTGNANFFYAATMVYGLNASLAIVDVMGAGLRVQVKRKASELLLREDLEDHKGIQDSSDKLTDKVWERKGWSVVQFTRSLM</sequence>
<keyword evidence="4" id="KW-0337">GPI-anchor biosynthesis</keyword>
<gene>
    <name evidence="10" type="ORF">L201_004110</name>
</gene>
<evidence type="ECO:0000256" key="3">
    <source>
        <dbReference type="ARBA" id="ARBA00010026"/>
    </source>
</evidence>
<dbReference type="GO" id="GO:0016255">
    <property type="term" value="P:attachment of GPI anchor to protein"/>
    <property type="evidence" value="ECO:0007669"/>
    <property type="project" value="InterPro"/>
</dbReference>
<keyword evidence="7 9" id="KW-1133">Transmembrane helix</keyword>
<proteinExistence type="inferred from homology"/>
<evidence type="ECO:0000313" key="10">
    <source>
        <dbReference type="EMBL" id="WWC89192.1"/>
    </source>
</evidence>
<evidence type="ECO:0000256" key="9">
    <source>
        <dbReference type="SAM" id="Phobius"/>
    </source>
</evidence>
<keyword evidence="8 9" id="KW-0472">Membrane</keyword>
<comment type="subcellular location">
    <subcellularLocation>
        <location evidence="1">Endoplasmic reticulum membrane</location>
        <topology evidence="1">Multi-pass membrane protein</topology>
    </subcellularLocation>
</comment>
<dbReference type="AlphaFoldDB" id="A0AAX4JV31"/>
<evidence type="ECO:0000256" key="1">
    <source>
        <dbReference type="ARBA" id="ARBA00004477"/>
    </source>
</evidence>
<dbReference type="GO" id="GO:0006506">
    <property type="term" value="P:GPI anchor biosynthetic process"/>
    <property type="evidence" value="ECO:0007669"/>
    <property type="project" value="UniProtKB-KW"/>
</dbReference>
<feature type="transmembrane region" description="Helical" evidence="9">
    <location>
        <begin position="341"/>
        <end position="361"/>
    </location>
</feature>
<evidence type="ECO:0000256" key="6">
    <source>
        <dbReference type="ARBA" id="ARBA00022824"/>
    </source>
</evidence>
<evidence type="ECO:0008006" key="12">
    <source>
        <dbReference type="Google" id="ProtNLM"/>
    </source>
</evidence>
<feature type="transmembrane region" description="Helical" evidence="9">
    <location>
        <begin position="127"/>
        <end position="149"/>
    </location>
</feature>
<evidence type="ECO:0000256" key="8">
    <source>
        <dbReference type="ARBA" id="ARBA00023136"/>
    </source>
</evidence>
<feature type="transmembrane region" description="Helical" evidence="9">
    <location>
        <begin position="184"/>
        <end position="203"/>
    </location>
</feature>
<dbReference type="Proteomes" id="UP001355207">
    <property type="component" value="Chromosome 5"/>
</dbReference>
<evidence type="ECO:0000313" key="11">
    <source>
        <dbReference type="Proteomes" id="UP001355207"/>
    </source>
</evidence>
<keyword evidence="6" id="KW-0256">Endoplasmic reticulum</keyword>
<dbReference type="GO" id="GO:0042765">
    <property type="term" value="C:GPI-anchor transamidase complex"/>
    <property type="evidence" value="ECO:0007669"/>
    <property type="project" value="InterPro"/>
</dbReference>